<evidence type="ECO:0000256" key="2">
    <source>
        <dbReference type="ARBA" id="ARBA00022670"/>
    </source>
</evidence>
<dbReference type="EMBL" id="QGNW01001180">
    <property type="protein sequence ID" value="RVW51488.1"/>
    <property type="molecule type" value="Genomic_DNA"/>
</dbReference>
<reference evidence="6 7" key="1">
    <citation type="journal article" date="2018" name="PLoS Genet.">
        <title>Population sequencing reveals clonal diversity and ancestral inbreeding in the grapevine cultivar Chardonnay.</title>
        <authorList>
            <person name="Roach M.J."/>
            <person name="Johnson D.L."/>
            <person name="Bohlmann J."/>
            <person name="van Vuuren H.J."/>
            <person name="Jones S.J."/>
            <person name="Pretorius I.S."/>
            <person name="Schmidt S.A."/>
            <person name="Borneman A.R."/>
        </authorList>
    </citation>
    <scope>NUCLEOTIDE SEQUENCE [LARGE SCALE GENOMIC DNA]</scope>
    <source>
        <strain evidence="7">cv. Chardonnay</strain>
        <tissue evidence="6">Leaf</tissue>
    </source>
</reference>
<dbReference type="GO" id="GO:0006508">
    <property type="term" value="P:proteolysis"/>
    <property type="evidence" value="ECO:0007669"/>
    <property type="project" value="UniProtKB-KW"/>
</dbReference>
<proteinExistence type="inferred from homology"/>
<dbReference type="InterPro" id="IPR038765">
    <property type="entry name" value="Papain-like_cys_pep_sf"/>
</dbReference>
<gene>
    <name evidence="6" type="ORF">CK203_084022</name>
</gene>
<evidence type="ECO:0000259" key="5">
    <source>
        <dbReference type="PROSITE" id="PS50600"/>
    </source>
</evidence>
<organism evidence="6 7">
    <name type="scientific">Vitis vinifera</name>
    <name type="common">Grape</name>
    <dbReference type="NCBI Taxonomy" id="29760"/>
    <lineage>
        <taxon>Eukaryota</taxon>
        <taxon>Viridiplantae</taxon>
        <taxon>Streptophyta</taxon>
        <taxon>Embryophyta</taxon>
        <taxon>Tracheophyta</taxon>
        <taxon>Spermatophyta</taxon>
        <taxon>Magnoliopsida</taxon>
        <taxon>eudicotyledons</taxon>
        <taxon>Gunneridae</taxon>
        <taxon>Pentapetalae</taxon>
        <taxon>rosids</taxon>
        <taxon>Vitales</taxon>
        <taxon>Vitaceae</taxon>
        <taxon>Viteae</taxon>
        <taxon>Vitis</taxon>
    </lineage>
</organism>
<keyword evidence="2" id="KW-0645">Protease</keyword>
<name>A0A438EUV3_VITVI</name>
<comment type="similarity">
    <text evidence="1">Belongs to the peptidase C48 family.</text>
</comment>
<dbReference type="InterPro" id="IPR003653">
    <property type="entry name" value="Peptidase_C48_C"/>
</dbReference>
<sequence>MSKTDITSSIFDPLRPSSMEAKVAYTEYINDEIEEEFEVNIEYTKVDQKWFQKIMLPREWLSDSHIDVALYFFRKRRILNSDVFTQKFTTTDTLFWQKVDNCWRMNQKTWNKYILPEDDILIDYAMGLYLRPSLKWSEVDVIHVPINLRNTHWCYKYYGENGDPKGERVWDIERLNSFPQQTKDGDCGMFLFKFAEYLMHNHPMDTLTGERMDWFREKMVVELFFHKELPM</sequence>
<dbReference type="PANTHER" id="PTHR12606">
    <property type="entry name" value="SENTRIN/SUMO-SPECIFIC PROTEASE"/>
    <property type="match status" value="1"/>
</dbReference>
<evidence type="ECO:0000256" key="4">
    <source>
        <dbReference type="ARBA" id="ARBA00022807"/>
    </source>
</evidence>
<evidence type="ECO:0000313" key="7">
    <source>
        <dbReference type="Proteomes" id="UP000288805"/>
    </source>
</evidence>
<keyword evidence="3" id="KW-0378">Hydrolase</keyword>
<feature type="domain" description="Ubiquitin-like protease family profile" evidence="5">
    <location>
        <begin position="44"/>
        <end position="198"/>
    </location>
</feature>
<dbReference type="PANTHER" id="PTHR12606:SF141">
    <property type="entry name" value="GH15225P-RELATED"/>
    <property type="match status" value="1"/>
</dbReference>
<dbReference type="SUPFAM" id="SSF54001">
    <property type="entry name" value="Cysteine proteinases"/>
    <property type="match status" value="1"/>
</dbReference>
<keyword evidence="4" id="KW-0788">Thiol protease</keyword>
<dbReference type="GO" id="GO:0008234">
    <property type="term" value="F:cysteine-type peptidase activity"/>
    <property type="evidence" value="ECO:0007669"/>
    <property type="project" value="UniProtKB-KW"/>
</dbReference>
<evidence type="ECO:0000256" key="1">
    <source>
        <dbReference type="ARBA" id="ARBA00005234"/>
    </source>
</evidence>
<dbReference type="Pfam" id="PF02902">
    <property type="entry name" value="Peptidase_C48"/>
    <property type="match status" value="1"/>
</dbReference>
<evidence type="ECO:0000313" key="6">
    <source>
        <dbReference type="EMBL" id="RVW51488.1"/>
    </source>
</evidence>
<dbReference type="PROSITE" id="PS50600">
    <property type="entry name" value="ULP_PROTEASE"/>
    <property type="match status" value="1"/>
</dbReference>
<evidence type="ECO:0000256" key="3">
    <source>
        <dbReference type="ARBA" id="ARBA00022801"/>
    </source>
</evidence>
<dbReference type="Gene3D" id="3.40.395.10">
    <property type="entry name" value="Adenoviral Proteinase, Chain A"/>
    <property type="match status" value="2"/>
</dbReference>
<comment type="caution">
    <text evidence="6">The sequence shown here is derived from an EMBL/GenBank/DDBJ whole genome shotgun (WGS) entry which is preliminary data.</text>
</comment>
<accession>A0A438EUV3</accession>
<protein>
    <recommendedName>
        <fullName evidence="5">Ubiquitin-like protease family profile domain-containing protein</fullName>
    </recommendedName>
</protein>
<dbReference type="Proteomes" id="UP000288805">
    <property type="component" value="Unassembled WGS sequence"/>
</dbReference>
<dbReference type="AlphaFoldDB" id="A0A438EUV3"/>